<dbReference type="Gramene" id="ORUFI08G08010.1">
    <property type="protein sequence ID" value="ORUFI08G08010.1"/>
    <property type="gene ID" value="ORUFI08G08010"/>
</dbReference>
<protein>
    <submittedName>
        <fullName evidence="1">Uncharacterized protein</fullName>
    </submittedName>
</protein>
<dbReference type="OMA" id="PMNAFKD"/>
<dbReference type="AlphaFoldDB" id="A0A0E0QG10"/>
<accession>A0A0E0QG10</accession>
<reference evidence="1" key="2">
    <citation type="submission" date="2015-06" db="UniProtKB">
        <authorList>
            <consortium name="EnsemblPlants"/>
        </authorList>
    </citation>
    <scope>IDENTIFICATION</scope>
</reference>
<keyword evidence="2" id="KW-1185">Reference proteome</keyword>
<evidence type="ECO:0000313" key="1">
    <source>
        <dbReference type="EnsemblPlants" id="ORUFI08G08010.1"/>
    </source>
</evidence>
<dbReference type="HOGENOM" id="CLU_110100_2_0_1"/>
<dbReference type="Proteomes" id="UP000008022">
    <property type="component" value="Unassembled WGS sequence"/>
</dbReference>
<reference evidence="2" key="1">
    <citation type="submission" date="2013-06" db="EMBL/GenBank/DDBJ databases">
        <authorList>
            <person name="Zhao Q."/>
        </authorList>
    </citation>
    <scope>NUCLEOTIDE SEQUENCE</scope>
    <source>
        <strain evidence="2">cv. W1943</strain>
    </source>
</reference>
<dbReference type="EnsemblPlants" id="ORUFI08G08010.1">
    <property type="protein sequence ID" value="ORUFI08G08010.1"/>
    <property type="gene ID" value="ORUFI08G08010"/>
</dbReference>
<dbReference type="PANTHER" id="PTHR36078">
    <property type="entry name" value="BNACNNG21220D PROTEIN"/>
    <property type="match status" value="1"/>
</dbReference>
<sequence length="143" mass="16072">MPSSPWIPTAGAPPPRAAPAVVYSWLSERHPVKVSCLPLSDQREVETREHEEKVNKYQAVLAARLKAKYFSGKAFGKENVFEEMTIQSETILLSRCPFSSLFADPAKFCREKSCTKEDIYPSLTNASFAKHNHLSLVREDSSK</sequence>
<dbReference type="eggNOG" id="ENOG502R715">
    <property type="taxonomic scope" value="Eukaryota"/>
</dbReference>
<dbReference type="PANTHER" id="PTHR36078:SF3">
    <property type="entry name" value="OS08G0487000 PROTEIN"/>
    <property type="match status" value="1"/>
</dbReference>
<evidence type="ECO:0000313" key="2">
    <source>
        <dbReference type="Proteomes" id="UP000008022"/>
    </source>
</evidence>
<name>A0A0E0QG10_ORYRU</name>
<organism evidence="1 2">
    <name type="scientific">Oryza rufipogon</name>
    <name type="common">Brownbeard rice</name>
    <name type="synonym">Asian wild rice</name>
    <dbReference type="NCBI Taxonomy" id="4529"/>
    <lineage>
        <taxon>Eukaryota</taxon>
        <taxon>Viridiplantae</taxon>
        <taxon>Streptophyta</taxon>
        <taxon>Embryophyta</taxon>
        <taxon>Tracheophyta</taxon>
        <taxon>Spermatophyta</taxon>
        <taxon>Magnoliopsida</taxon>
        <taxon>Liliopsida</taxon>
        <taxon>Poales</taxon>
        <taxon>Poaceae</taxon>
        <taxon>BOP clade</taxon>
        <taxon>Oryzoideae</taxon>
        <taxon>Oryzeae</taxon>
        <taxon>Oryzinae</taxon>
        <taxon>Oryza</taxon>
    </lineage>
</organism>
<proteinExistence type="predicted"/>